<reference evidence="1 2" key="1">
    <citation type="submission" date="2017-04" db="EMBL/GenBank/DDBJ databases">
        <authorList>
            <person name="Afonso C.L."/>
            <person name="Miller P.J."/>
            <person name="Scott M.A."/>
            <person name="Spackman E."/>
            <person name="Goraichik I."/>
            <person name="Dimitrov K.M."/>
            <person name="Suarez D.L."/>
            <person name="Swayne D.E."/>
        </authorList>
    </citation>
    <scope>NUCLEOTIDE SEQUENCE [LARGE SCALE GENOMIC DNA]</scope>
    <source>
        <strain evidence="1 2">DSM 5090</strain>
    </source>
</reference>
<dbReference type="SUPFAM" id="SSF56784">
    <property type="entry name" value="HAD-like"/>
    <property type="match status" value="1"/>
</dbReference>
<dbReference type="OrthoDB" id="9792518at2"/>
<evidence type="ECO:0000313" key="1">
    <source>
        <dbReference type="EMBL" id="SMD13918.1"/>
    </source>
</evidence>
<dbReference type="Pfam" id="PF13419">
    <property type="entry name" value="HAD_2"/>
    <property type="match status" value="1"/>
</dbReference>
<dbReference type="SFLD" id="SFLDG01129">
    <property type="entry name" value="C1.5:_HAD__Beta-PGM__Phosphata"/>
    <property type="match status" value="1"/>
</dbReference>
<gene>
    <name evidence="1" type="ORF">SAMN04488500_13225</name>
</gene>
<dbReference type="InterPro" id="IPR041492">
    <property type="entry name" value="HAD_2"/>
</dbReference>
<dbReference type="InterPro" id="IPR023214">
    <property type="entry name" value="HAD_sf"/>
</dbReference>
<name>A0A1W2EXK4_9FIRM</name>
<evidence type="ECO:0000313" key="2">
    <source>
        <dbReference type="Proteomes" id="UP000192738"/>
    </source>
</evidence>
<dbReference type="GO" id="GO:0008967">
    <property type="term" value="F:phosphoglycolate phosphatase activity"/>
    <property type="evidence" value="ECO:0007669"/>
    <property type="project" value="TreeGrafter"/>
</dbReference>
<sequence length="208" mass="23456">MKPVNLIMFDYDGVIVDSLQVFCMNYIAACQENGLSEIETEKDVLALFEHNVYATLLQRGVMAQTIDKILKDYERRQSEYLLELKLFDSMGDALNEISKNNKIFIITSNVSIATESVMQRHGINCFEEVIGAEKEKSKIRKIEMVMARFKELPAFYVGDTKGDMIEGKAAGTKTVGVAWGWHGIEKLKEGGADFIVQSPQELVSLFLK</sequence>
<organism evidence="1 2">
    <name type="scientific">Sporomusa malonica</name>
    <dbReference type="NCBI Taxonomy" id="112901"/>
    <lineage>
        <taxon>Bacteria</taxon>
        <taxon>Bacillati</taxon>
        <taxon>Bacillota</taxon>
        <taxon>Negativicutes</taxon>
        <taxon>Selenomonadales</taxon>
        <taxon>Sporomusaceae</taxon>
        <taxon>Sporomusa</taxon>
    </lineage>
</organism>
<proteinExistence type="predicted"/>
<dbReference type="SFLD" id="SFLDS00003">
    <property type="entry name" value="Haloacid_Dehalogenase"/>
    <property type="match status" value="1"/>
</dbReference>
<dbReference type="NCBIfam" id="TIGR01549">
    <property type="entry name" value="HAD-SF-IA-v1"/>
    <property type="match status" value="1"/>
</dbReference>
<dbReference type="GO" id="GO:0006281">
    <property type="term" value="P:DNA repair"/>
    <property type="evidence" value="ECO:0007669"/>
    <property type="project" value="TreeGrafter"/>
</dbReference>
<dbReference type="AlphaFoldDB" id="A0A1W2EXK4"/>
<dbReference type="PANTHER" id="PTHR43434:SF1">
    <property type="entry name" value="PHOSPHOGLYCOLATE PHOSPHATASE"/>
    <property type="match status" value="1"/>
</dbReference>
<dbReference type="Proteomes" id="UP000192738">
    <property type="component" value="Unassembled WGS sequence"/>
</dbReference>
<protein>
    <submittedName>
        <fullName evidence="1">Phosphoglycolate phosphatase</fullName>
    </submittedName>
</protein>
<keyword evidence="2" id="KW-1185">Reference proteome</keyword>
<dbReference type="InterPro" id="IPR050155">
    <property type="entry name" value="HAD-like_hydrolase_sf"/>
</dbReference>
<dbReference type="RefSeq" id="WP_084578291.1">
    <property type="nucleotide sequence ID" value="NZ_CP155572.1"/>
</dbReference>
<dbReference type="PANTHER" id="PTHR43434">
    <property type="entry name" value="PHOSPHOGLYCOLATE PHOSPHATASE"/>
    <property type="match status" value="1"/>
</dbReference>
<dbReference type="GO" id="GO:0005829">
    <property type="term" value="C:cytosol"/>
    <property type="evidence" value="ECO:0007669"/>
    <property type="project" value="TreeGrafter"/>
</dbReference>
<dbReference type="Gene3D" id="3.40.50.1000">
    <property type="entry name" value="HAD superfamily/HAD-like"/>
    <property type="match status" value="1"/>
</dbReference>
<dbReference type="STRING" id="112901.SAMN04488500_13225"/>
<dbReference type="InterPro" id="IPR036412">
    <property type="entry name" value="HAD-like_sf"/>
</dbReference>
<accession>A0A1W2EXK4</accession>
<dbReference type="InterPro" id="IPR023198">
    <property type="entry name" value="PGP-like_dom2"/>
</dbReference>
<dbReference type="Gene3D" id="1.10.150.240">
    <property type="entry name" value="Putative phosphatase, domain 2"/>
    <property type="match status" value="1"/>
</dbReference>
<dbReference type="InterPro" id="IPR006439">
    <property type="entry name" value="HAD-SF_hydro_IA"/>
</dbReference>
<dbReference type="EMBL" id="FWXI01000032">
    <property type="protein sequence ID" value="SMD13918.1"/>
    <property type="molecule type" value="Genomic_DNA"/>
</dbReference>